<dbReference type="PANTHER" id="PTHR31721:SF3">
    <property type="entry name" value="EXPRESSED PROTEIN"/>
    <property type="match status" value="1"/>
</dbReference>
<keyword evidence="2" id="KW-1133">Transmembrane helix</keyword>
<evidence type="ECO:0000313" key="3">
    <source>
        <dbReference type="EMBL" id="MED6194428.1"/>
    </source>
</evidence>
<feature type="compositionally biased region" description="Basic and acidic residues" evidence="1">
    <location>
        <begin position="199"/>
        <end position="209"/>
    </location>
</feature>
<evidence type="ECO:0000256" key="1">
    <source>
        <dbReference type="SAM" id="MobiDB-lite"/>
    </source>
</evidence>
<evidence type="ECO:0000256" key="2">
    <source>
        <dbReference type="SAM" id="Phobius"/>
    </source>
</evidence>
<protein>
    <submittedName>
        <fullName evidence="3">Uncharacterized protein</fullName>
    </submittedName>
</protein>
<feature type="transmembrane region" description="Helical" evidence="2">
    <location>
        <begin position="161"/>
        <end position="186"/>
    </location>
</feature>
<name>A0ABU6XBU9_9FABA</name>
<keyword evidence="2" id="KW-0472">Membrane</keyword>
<proteinExistence type="predicted"/>
<dbReference type="InterPro" id="IPR005134">
    <property type="entry name" value="UPF0114"/>
</dbReference>
<feature type="transmembrane region" description="Helical" evidence="2">
    <location>
        <begin position="116"/>
        <end position="141"/>
    </location>
</feature>
<dbReference type="EMBL" id="JASCZI010211561">
    <property type="protein sequence ID" value="MED6194428.1"/>
    <property type="molecule type" value="Genomic_DNA"/>
</dbReference>
<feature type="transmembrane region" description="Helical" evidence="2">
    <location>
        <begin position="273"/>
        <end position="296"/>
    </location>
</feature>
<dbReference type="PANTHER" id="PTHR31721">
    <property type="entry name" value="OS06G0710300 PROTEIN"/>
    <property type="match status" value="1"/>
</dbReference>
<dbReference type="Pfam" id="PF03350">
    <property type="entry name" value="UPF0114"/>
    <property type="match status" value="1"/>
</dbReference>
<evidence type="ECO:0000313" key="4">
    <source>
        <dbReference type="Proteomes" id="UP001341840"/>
    </source>
</evidence>
<gene>
    <name evidence="3" type="ORF">PIB30_028458</name>
</gene>
<comment type="caution">
    <text evidence="3">The sequence shown here is derived from an EMBL/GenBank/DDBJ whole genome shotgun (WGS) entry which is preliminary data.</text>
</comment>
<sequence length="297" mass="32363">MATTTTRLLRTYRPIQLLHSSSSSFVICLRHQSSRASLNNNNRDNKGERIIKPVVAVKAASVAAATDTATSARPTGIWEGLSNLLAALIESAAKMKRINNLQPQMMIERAIIDCRFFTLLAVAGSLLGSVLCFVEGCVLIVESYGHYFHSLAQIRLDQNHLVHLLIEAIDMFLVGTALLVFGAGLYQMFVGSRSGANNNDKKKGKEKDAAPSMHGSESNLLDLFYTKRGSSSRRWVGMQSIEEAKSKIGHAVMMILQVGVLEKLKDITLLTGIDLACFAAAVLTSSASIFVLSRLYS</sequence>
<reference evidence="3 4" key="1">
    <citation type="journal article" date="2023" name="Plants (Basel)">
        <title>Bridging the Gap: Combining Genomics and Transcriptomics Approaches to Understand Stylosanthes scabra, an Orphan Legume from the Brazilian Caatinga.</title>
        <authorList>
            <person name="Ferreira-Neto J.R.C."/>
            <person name="da Silva M.D."/>
            <person name="Binneck E."/>
            <person name="de Melo N.F."/>
            <person name="da Silva R.H."/>
            <person name="de Melo A.L.T.M."/>
            <person name="Pandolfi V."/>
            <person name="Bustamante F.O."/>
            <person name="Brasileiro-Vidal A.C."/>
            <person name="Benko-Iseppon A.M."/>
        </authorList>
    </citation>
    <scope>NUCLEOTIDE SEQUENCE [LARGE SCALE GENOMIC DNA]</scope>
    <source>
        <tissue evidence="3">Leaves</tissue>
    </source>
</reference>
<accession>A0ABU6XBU9</accession>
<keyword evidence="4" id="KW-1185">Reference proteome</keyword>
<keyword evidence="2" id="KW-0812">Transmembrane</keyword>
<organism evidence="3 4">
    <name type="scientific">Stylosanthes scabra</name>
    <dbReference type="NCBI Taxonomy" id="79078"/>
    <lineage>
        <taxon>Eukaryota</taxon>
        <taxon>Viridiplantae</taxon>
        <taxon>Streptophyta</taxon>
        <taxon>Embryophyta</taxon>
        <taxon>Tracheophyta</taxon>
        <taxon>Spermatophyta</taxon>
        <taxon>Magnoliopsida</taxon>
        <taxon>eudicotyledons</taxon>
        <taxon>Gunneridae</taxon>
        <taxon>Pentapetalae</taxon>
        <taxon>rosids</taxon>
        <taxon>fabids</taxon>
        <taxon>Fabales</taxon>
        <taxon>Fabaceae</taxon>
        <taxon>Papilionoideae</taxon>
        <taxon>50 kb inversion clade</taxon>
        <taxon>dalbergioids sensu lato</taxon>
        <taxon>Dalbergieae</taxon>
        <taxon>Pterocarpus clade</taxon>
        <taxon>Stylosanthes</taxon>
    </lineage>
</organism>
<feature type="region of interest" description="Disordered" evidence="1">
    <location>
        <begin position="196"/>
        <end position="215"/>
    </location>
</feature>
<dbReference type="Proteomes" id="UP001341840">
    <property type="component" value="Unassembled WGS sequence"/>
</dbReference>